<dbReference type="RefSeq" id="WP_181556645.1">
    <property type="nucleotide sequence ID" value="NZ_JACDUT010000008.1"/>
</dbReference>
<dbReference type="CDD" id="cd04506">
    <property type="entry name" value="SGNH_hydrolase_YpmR_like"/>
    <property type="match status" value="1"/>
</dbReference>
<dbReference type="SUPFAM" id="SSF52266">
    <property type="entry name" value="SGNH hydrolase"/>
    <property type="match status" value="1"/>
</dbReference>
<dbReference type="InterPro" id="IPR036514">
    <property type="entry name" value="SGNH_hydro_sf"/>
</dbReference>
<sequence length="263" mass="30218">MKKWGLCIWLILFCAGCSSTEAMNIADSPLRQVHLYPLTIDRYFFPRDVNVLAIGDSLTEGVGDNDDQGGYVSRLQKKMLQHKGIRAVTVTNLGKRGLRLSQLDDVVETHPQAVKEADIIFITIGGNDVMKIVRSHLFDLSYSLFEREQKTFVKRLDRLMATIRTWNEDATIVLIGLYNPFSSSLQAIPEIDDVIDLWNNGSKEVISRYDHTIFVDVKDLFDNRDDVLYSDQFHPNELGYELIATRVYEQLQKEKTWLGRIEQ</sequence>
<dbReference type="GO" id="GO:0004622">
    <property type="term" value="F:phosphatidylcholine lysophospholipase activity"/>
    <property type="evidence" value="ECO:0007669"/>
    <property type="project" value="TreeGrafter"/>
</dbReference>
<dbReference type="Gene3D" id="3.40.50.1110">
    <property type="entry name" value="SGNH hydrolase"/>
    <property type="match status" value="1"/>
</dbReference>
<evidence type="ECO:0000259" key="2">
    <source>
        <dbReference type="Pfam" id="PF13472"/>
    </source>
</evidence>
<dbReference type="InterPro" id="IPR051532">
    <property type="entry name" value="Ester_Hydrolysis_Enzymes"/>
</dbReference>
<feature type="domain" description="SGNH hydrolase-type esterase" evidence="2">
    <location>
        <begin position="53"/>
        <end position="242"/>
    </location>
</feature>
<evidence type="ECO:0000256" key="1">
    <source>
        <dbReference type="SAM" id="SignalP"/>
    </source>
</evidence>
<comment type="caution">
    <text evidence="3">The sequence shown here is derived from an EMBL/GenBank/DDBJ whole genome shotgun (WGS) entry which is preliminary data.</text>
</comment>
<gene>
    <name evidence="3" type="ORF">HNR31_002669</name>
</gene>
<feature type="signal peptide" evidence="1">
    <location>
        <begin position="1"/>
        <end position="22"/>
    </location>
</feature>
<keyword evidence="4" id="KW-1185">Reference proteome</keyword>
<name>A0A7W0BZQ7_9BACL</name>
<accession>A0A7W0BZQ7</accession>
<keyword evidence="1" id="KW-0732">Signal</keyword>
<dbReference type="PANTHER" id="PTHR30383">
    <property type="entry name" value="THIOESTERASE 1/PROTEASE 1/LYSOPHOSPHOLIPASE L1"/>
    <property type="match status" value="1"/>
</dbReference>
<organism evidence="3 4">
    <name type="scientific">Thermaerobacillus caldiproteolyticus</name>
    <dbReference type="NCBI Taxonomy" id="247480"/>
    <lineage>
        <taxon>Bacteria</taxon>
        <taxon>Bacillati</taxon>
        <taxon>Bacillota</taxon>
        <taxon>Bacilli</taxon>
        <taxon>Bacillales</taxon>
        <taxon>Anoxybacillaceae</taxon>
        <taxon>Thermaerobacillus</taxon>
    </lineage>
</organism>
<dbReference type="EMBL" id="JACDUT010000008">
    <property type="protein sequence ID" value="MBA2875875.1"/>
    <property type="molecule type" value="Genomic_DNA"/>
</dbReference>
<reference evidence="3 4" key="1">
    <citation type="submission" date="2020-07" db="EMBL/GenBank/DDBJ databases">
        <title>Genomic Encyclopedia of Type Strains, Phase IV (KMG-IV): sequencing the most valuable type-strain genomes for metagenomic binning, comparative biology and taxonomic classification.</title>
        <authorList>
            <person name="Goeker M."/>
        </authorList>
    </citation>
    <scope>NUCLEOTIDE SEQUENCE [LARGE SCALE GENOMIC DNA]</scope>
    <source>
        <strain evidence="3 4">DSM 15730</strain>
    </source>
</reference>
<dbReference type="AlphaFoldDB" id="A0A7W0BZQ7"/>
<dbReference type="Pfam" id="PF13472">
    <property type="entry name" value="Lipase_GDSL_2"/>
    <property type="match status" value="1"/>
</dbReference>
<dbReference type="PANTHER" id="PTHR30383:SF27">
    <property type="entry name" value="SPORE GERMINATION LIPASE LIPC"/>
    <property type="match status" value="1"/>
</dbReference>
<dbReference type="Proteomes" id="UP000523087">
    <property type="component" value="Unassembled WGS sequence"/>
</dbReference>
<evidence type="ECO:0000313" key="3">
    <source>
        <dbReference type="EMBL" id="MBA2875875.1"/>
    </source>
</evidence>
<protein>
    <submittedName>
        <fullName evidence="3">Lysophospholipase L1-like esterase</fullName>
    </submittedName>
</protein>
<proteinExistence type="predicted"/>
<evidence type="ECO:0000313" key="4">
    <source>
        <dbReference type="Proteomes" id="UP000523087"/>
    </source>
</evidence>
<feature type="chain" id="PRO_5039175275" evidence="1">
    <location>
        <begin position="23"/>
        <end position="263"/>
    </location>
</feature>
<dbReference type="InterPro" id="IPR013830">
    <property type="entry name" value="SGNH_hydro"/>
</dbReference>